<reference evidence="1 2" key="1">
    <citation type="submission" date="2018-02" db="EMBL/GenBank/DDBJ databases">
        <title>Genome sequence of the basidiomycete white-rot fungus Phlebia centrifuga.</title>
        <authorList>
            <person name="Granchi Z."/>
            <person name="Peng M."/>
            <person name="de Vries R.P."/>
            <person name="Hilden K."/>
            <person name="Makela M.R."/>
            <person name="Grigoriev I."/>
            <person name="Riley R."/>
        </authorList>
    </citation>
    <scope>NUCLEOTIDE SEQUENCE [LARGE SCALE GENOMIC DNA]</scope>
    <source>
        <strain evidence="1 2">FBCC195</strain>
    </source>
</reference>
<dbReference type="EMBL" id="MLYV02000495">
    <property type="protein sequence ID" value="PSR90479.1"/>
    <property type="molecule type" value="Genomic_DNA"/>
</dbReference>
<gene>
    <name evidence="1" type="ORF">PHLCEN_2v4897</name>
</gene>
<evidence type="ECO:0000313" key="2">
    <source>
        <dbReference type="Proteomes" id="UP000186601"/>
    </source>
</evidence>
<name>A0A2R6PG01_9APHY</name>
<evidence type="ECO:0000313" key="1">
    <source>
        <dbReference type="EMBL" id="PSR90479.1"/>
    </source>
</evidence>
<keyword evidence="2" id="KW-1185">Reference proteome</keyword>
<protein>
    <submittedName>
        <fullName evidence="1">Uncharacterized protein</fullName>
    </submittedName>
</protein>
<proteinExistence type="predicted"/>
<organism evidence="1 2">
    <name type="scientific">Hermanssonia centrifuga</name>
    <dbReference type="NCBI Taxonomy" id="98765"/>
    <lineage>
        <taxon>Eukaryota</taxon>
        <taxon>Fungi</taxon>
        <taxon>Dikarya</taxon>
        <taxon>Basidiomycota</taxon>
        <taxon>Agaricomycotina</taxon>
        <taxon>Agaricomycetes</taxon>
        <taxon>Polyporales</taxon>
        <taxon>Meruliaceae</taxon>
        <taxon>Hermanssonia</taxon>
    </lineage>
</organism>
<accession>A0A2R6PG01</accession>
<comment type="caution">
    <text evidence="1">The sequence shown here is derived from an EMBL/GenBank/DDBJ whole genome shotgun (WGS) entry which is preliminary data.</text>
</comment>
<dbReference type="OrthoDB" id="2634326at2759"/>
<dbReference type="AlphaFoldDB" id="A0A2R6PG01"/>
<sequence>MDGLVGVDTPDRKFVMTSPNVAWVPAPIYGNISVKLRADGQFGVEDPLQWPQLFPTNPGCFHLAAIRRRPHGVSSPSHKFYYIFANVTIEDFVPINTDESRYGTLSVRWQEGLKDLMKIVDDRLTRYQAYTKAAPPDTIRFLVTSMRDVAFVRLDFPSTFRDIRLQTVSCQRLWLEATAWLDWATILWPAFKAGLRLDQPVPAAKEMYMGAYTADVNVVQNLAAAGLPVWLLRVPAELSKEVVVLKEASTVIFPSHINTEIGDFAIDPIFMDVGRKPHPHQREAYADPSHPWIPPVIPEWSHALLAIDLSISPVNHWLYWLPHPTLIVGSKTEENQILSLTTWLQIRQGWLSVLKNRPYSIQPVSAQHWRVCLQAGKHMSTGDTHTAVFMRETFELFSAILGDNYLDSNEPFTFFGHEFTNPPPDIRPFIIWDIYEVGFQVDLLELDRYQTPVCEEATRATLLGKVFPGREFLHLTALPIRNEGLAAVFLSARVPALEALRSVMIRWKDVPPSFLQIPPLPSVRASASNLLAQHESSIINTYTQIFHRCAGRAPFVPHRIPTSLLV</sequence>
<dbReference type="Proteomes" id="UP000186601">
    <property type="component" value="Unassembled WGS sequence"/>
</dbReference>